<dbReference type="InterPro" id="IPR001367">
    <property type="entry name" value="Fe_dep_repressor"/>
</dbReference>
<comment type="similarity">
    <text evidence="1">Belongs to the DtxR/MntR family.</text>
</comment>
<dbReference type="Pfam" id="PF02742">
    <property type="entry name" value="Fe_dep_repr_C"/>
    <property type="match status" value="1"/>
</dbReference>
<dbReference type="Gene3D" id="1.10.60.10">
    <property type="entry name" value="Iron dependent repressor, metal binding and dimerisation domain"/>
    <property type="match status" value="1"/>
</dbReference>
<keyword evidence="2" id="KW-0805">Transcription regulation</keyword>
<name>S0FIK8_RUMCE</name>
<dbReference type="Gene3D" id="1.10.10.10">
    <property type="entry name" value="Winged helix-like DNA-binding domain superfamily/Winged helix DNA-binding domain"/>
    <property type="match status" value="1"/>
</dbReference>
<dbReference type="InterPro" id="IPR022687">
    <property type="entry name" value="HTH_DTXR"/>
</dbReference>
<evidence type="ECO:0000313" key="7">
    <source>
        <dbReference type="EMBL" id="EMS69991.1"/>
    </source>
</evidence>
<dbReference type="STRING" id="1195236.CTER_4432"/>
<feature type="domain" description="HTH dtxR-type" evidence="5">
    <location>
        <begin position="3"/>
        <end position="57"/>
    </location>
</feature>
<dbReference type="PATRIC" id="fig|1195236.3.peg.4618"/>
<dbReference type="InterPro" id="IPR036388">
    <property type="entry name" value="WH-like_DNA-bd_sf"/>
</dbReference>
<dbReference type="InterPro" id="IPR022689">
    <property type="entry name" value="Iron_dep_repressor"/>
</dbReference>
<evidence type="ECO:0000256" key="2">
    <source>
        <dbReference type="ARBA" id="ARBA00023015"/>
    </source>
</evidence>
<dbReference type="eggNOG" id="COG1321">
    <property type="taxonomic scope" value="Bacteria"/>
</dbReference>
<dbReference type="GO" id="GO:0003677">
    <property type="term" value="F:DNA binding"/>
    <property type="evidence" value="ECO:0007669"/>
    <property type="project" value="UniProtKB-KW"/>
</dbReference>
<dbReference type="InterPro" id="IPR036421">
    <property type="entry name" value="Fe_dep_repressor_sf"/>
</dbReference>
<evidence type="ECO:0000256" key="1">
    <source>
        <dbReference type="ARBA" id="ARBA00007871"/>
    </source>
</evidence>
<gene>
    <name evidence="7" type="ORF">CTER_4432</name>
</gene>
<evidence type="ECO:0000259" key="6">
    <source>
        <dbReference type="Pfam" id="PF02742"/>
    </source>
</evidence>
<dbReference type="PANTHER" id="PTHR33238">
    <property type="entry name" value="IRON (METAL) DEPENDENT REPRESSOR, DTXR FAMILY"/>
    <property type="match status" value="1"/>
</dbReference>
<protein>
    <submittedName>
        <fullName evidence="7">Mn-dependent transcriptional regulator</fullName>
    </submittedName>
</protein>
<dbReference type="Pfam" id="PF01325">
    <property type="entry name" value="Fe_dep_repress"/>
    <property type="match status" value="1"/>
</dbReference>
<dbReference type="GO" id="GO:0046914">
    <property type="term" value="F:transition metal ion binding"/>
    <property type="evidence" value="ECO:0007669"/>
    <property type="project" value="InterPro"/>
</dbReference>
<organism evidence="7 8">
    <name type="scientific">Ruminiclostridium cellobioparum subsp. termitidis CT1112</name>
    <dbReference type="NCBI Taxonomy" id="1195236"/>
    <lineage>
        <taxon>Bacteria</taxon>
        <taxon>Bacillati</taxon>
        <taxon>Bacillota</taxon>
        <taxon>Clostridia</taxon>
        <taxon>Eubacteriales</taxon>
        <taxon>Oscillospiraceae</taxon>
        <taxon>Ruminiclostridium</taxon>
    </lineage>
</organism>
<evidence type="ECO:0000256" key="4">
    <source>
        <dbReference type="ARBA" id="ARBA00023163"/>
    </source>
</evidence>
<dbReference type="SUPFAM" id="SSF47979">
    <property type="entry name" value="Iron-dependent repressor protein, dimerization domain"/>
    <property type="match status" value="1"/>
</dbReference>
<feature type="domain" description="Iron dependent repressor metal binding and dimerisation" evidence="6">
    <location>
        <begin position="66"/>
        <end position="118"/>
    </location>
</feature>
<dbReference type="RefSeq" id="WP_004629468.1">
    <property type="nucleotide sequence ID" value="NZ_AORV01000061.1"/>
</dbReference>
<dbReference type="SMART" id="SM00529">
    <property type="entry name" value="HTH_DTXR"/>
    <property type="match status" value="1"/>
</dbReference>
<keyword evidence="8" id="KW-1185">Reference proteome</keyword>
<dbReference type="PANTHER" id="PTHR33238:SF7">
    <property type="entry name" value="IRON-DEPENDENT TRANSCRIPTIONAL REGULATOR"/>
    <property type="match status" value="1"/>
</dbReference>
<reference evidence="7 8" key="1">
    <citation type="journal article" date="2013" name="Genome Announc.">
        <title>Draft Genome Sequence of the Cellulolytic, Mesophilic, Anaerobic Bacterium Clostridium termitidis Strain CT1112 (DSM 5398).</title>
        <authorList>
            <person name="Lal S."/>
            <person name="Ramachandran U."/>
            <person name="Zhang X."/>
            <person name="Munir R."/>
            <person name="Sparling R."/>
            <person name="Levin D.B."/>
        </authorList>
    </citation>
    <scope>NUCLEOTIDE SEQUENCE [LARGE SCALE GENOMIC DNA]</scope>
    <source>
        <strain evidence="7 8">CT1112</strain>
    </source>
</reference>
<dbReference type="Proteomes" id="UP000014155">
    <property type="component" value="Unassembled WGS sequence"/>
</dbReference>
<dbReference type="InterPro" id="IPR036390">
    <property type="entry name" value="WH_DNA-bd_sf"/>
</dbReference>
<dbReference type="EMBL" id="AORV01000061">
    <property type="protein sequence ID" value="EMS69991.1"/>
    <property type="molecule type" value="Genomic_DNA"/>
</dbReference>
<dbReference type="InterPro" id="IPR050536">
    <property type="entry name" value="DtxR_MntR_Metal-Reg"/>
</dbReference>
<proteinExistence type="inferred from homology"/>
<accession>S0FIK8</accession>
<dbReference type="AlphaFoldDB" id="S0FIK8"/>
<sequence length="124" mass="14003">MIKLQESGENYLETILVLKNKNGNVRSIDIANELGYSKPSISRAMTILKNAEYIIIDESTGHITLTDKGYNIATAMYERHQILSTYLISLGVSPDVATQDACRIEHVISEETFERIRQNTIIKD</sequence>
<keyword evidence="4" id="KW-0804">Transcription</keyword>
<dbReference type="SUPFAM" id="SSF46785">
    <property type="entry name" value="Winged helix' DNA-binding domain"/>
    <property type="match status" value="1"/>
</dbReference>
<dbReference type="GO" id="GO:0003700">
    <property type="term" value="F:DNA-binding transcription factor activity"/>
    <property type="evidence" value="ECO:0007669"/>
    <property type="project" value="InterPro"/>
</dbReference>
<keyword evidence="3" id="KW-0238">DNA-binding</keyword>
<evidence type="ECO:0000259" key="5">
    <source>
        <dbReference type="Pfam" id="PF01325"/>
    </source>
</evidence>
<comment type="caution">
    <text evidence="7">The sequence shown here is derived from an EMBL/GenBank/DDBJ whole genome shotgun (WGS) entry which is preliminary data.</text>
</comment>
<evidence type="ECO:0000256" key="3">
    <source>
        <dbReference type="ARBA" id="ARBA00023125"/>
    </source>
</evidence>
<evidence type="ECO:0000313" key="8">
    <source>
        <dbReference type="Proteomes" id="UP000014155"/>
    </source>
</evidence>
<dbReference type="GO" id="GO:0046983">
    <property type="term" value="F:protein dimerization activity"/>
    <property type="evidence" value="ECO:0007669"/>
    <property type="project" value="InterPro"/>
</dbReference>